<organism evidence="10 11">
    <name type="scientific">Rubrivivax gelatinosus</name>
    <name type="common">Rhodocyclus gelatinosus</name>
    <name type="synonym">Rhodopseudomonas gelatinosa</name>
    <dbReference type="NCBI Taxonomy" id="28068"/>
    <lineage>
        <taxon>Bacteria</taxon>
        <taxon>Pseudomonadati</taxon>
        <taxon>Pseudomonadota</taxon>
        <taxon>Betaproteobacteria</taxon>
        <taxon>Burkholderiales</taxon>
        <taxon>Sphaerotilaceae</taxon>
        <taxon>Rubrivivax</taxon>
    </lineage>
</organism>
<comment type="pathway">
    <text evidence="1">Protein modification; protein glycosylation.</text>
</comment>
<keyword evidence="7 8" id="KW-0802">TPR repeat</keyword>
<dbReference type="EC" id="2.4.1.255" evidence="3"/>
<evidence type="ECO:0000313" key="11">
    <source>
        <dbReference type="Proteomes" id="UP000295106"/>
    </source>
</evidence>
<dbReference type="OrthoDB" id="101857at2"/>
<accession>A0A4R2MKK7</accession>
<dbReference type="EMBL" id="SLXD01000004">
    <property type="protein sequence ID" value="TCP03496.1"/>
    <property type="molecule type" value="Genomic_DNA"/>
</dbReference>
<dbReference type="Pfam" id="PF13844">
    <property type="entry name" value="Glyco_transf_41"/>
    <property type="match status" value="2"/>
</dbReference>
<dbReference type="InterPro" id="IPR019734">
    <property type="entry name" value="TPR_rpt"/>
</dbReference>
<dbReference type="PANTHER" id="PTHR44998">
    <property type="match status" value="1"/>
</dbReference>
<feature type="repeat" description="TPR" evidence="8">
    <location>
        <begin position="12"/>
        <end position="45"/>
    </location>
</feature>
<dbReference type="Pfam" id="PF13181">
    <property type="entry name" value="TPR_8"/>
    <property type="match status" value="1"/>
</dbReference>
<evidence type="ECO:0000256" key="2">
    <source>
        <dbReference type="ARBA" id="ARBA00005386"/>
    </source>
</evidence>
<evidence type="ECO:0000256" key="1">
    <source>
        <dbReference type="ARBA" id="ARBA00004922"/>
    </source>
</evidence>
<evidence type="ECO:0000256" key="7">
    <source>
        <dbReference type="ARBA" id="ARBA00022803"/>
    </source>
</evidence>
<dbReference type="PROSITE" id="PS50005">
    <property type="entry name" value="TPR"/>
    <property type="match status" value="2"/>
</dbReference>
<keyword evidence="6" id="KW-0677">Repeat</keyword>
<protein>
    <recommendedName>
        <fullName evidence="3">protein O-GlcNAc transferase</fullName>
        <ecNumber evidence="3">2.4.1.255</ecNumber>
    </recommendedName>
</protein>
<evidence type="ECO:0000259" key="9">
    <source>
        <dbReference type="Pfam" id="PF13844"/>
    </source>
</evidence>
<feature type="domain" description="O-GlcNAc transferase C-terminal" evidence="9">
    <location>
        <begin position="265"/>
        <end position="425"/>
    </location>
</feature>
<proteinExistence type="inferred from homology"/>
<evidence type="ECO:0000256" key="8">
    <source>
        <dbReference type="PROSITE-ProRule" id="PRU00339"/>
    </source>
</evidence>
<dbReference type="Gene3D" id="1.25.40.10">
    <property type="entry name" value="Tetratricopeptide repeat domain"/>
    <property type="match status" value="2"/>
</dbReference>
<feature type="repeat" description="TPR" evidence="8">
    <location>
        <begin position="46"/>
        <end position="79"/>
    </location>
</feature>
<dbReference type="InterPro" id="IPR029489">
    <property type="entry name" value="OGT/SEC/SPY_C"/>
</dbReference>
<dbReference type="GO" id="GO:0097363">
    <property type="term" value="F:protein O-acetylglucosaminyltransferase activity"/>
    <property type="evidence" value="ECO:0007669"/>
    <property type="project" value="UniProtKB-EC"/>
</dbReference>
<feature type="domain" description="O-GlcNAc transferase C-terminal" evidence="9">
    <location>
        <begin position="430"/>
        <end position="614"/>
    </location>
</feature>
<dbReference type="Proteomes" id="UP000295106">
    <property type="component" value="Unassembled WGS sequence"/>
</dbReference>
<dbReference type="Gene3D" id="3.40.50.11380">
    <property type="match status" value="1"/>
</dbReference>
<dbReference type="Gene3D" id="3.40.50.2000">
    <property type="entry name" value="Glycogen Phosphorylase B"/>
    <property type="match status" value="1"/>
</dbReference>
<gene>
    <name evidence="10" type="ORF">EV684_104218</name>
</gene>
<keyword evidence="5 10" id="KW-0808">Transferase</keyword>
<sequence>MGSPAVQARSGRDSSWQAGVAAAERGRWDEAERAFQRVLRTEPRASEVWLALSRARLHLGRAEAAAADARRALELQPSVLGGLQLAACLGRLHRHAELAQALQPLAERLPPSADLLSALGGALLLADRPQEALQPLIRANTMRIDDALSHYRLGLVLKRLGAEAQAAICFRTALAVDRERAVAPLVLPLLVHSAQQSCDWSELDSDAAALLALVERGGVADAGQVSPFTLLPLASTRAQQRRAGELSLAHQLRGLRPVLPPPGRRREGRVRVGYLSNDLHDHATAALIVGLLEHHDRERFEVFVYDHGPGGAGALRRRVLAACEHIVDVGSMDDAAAARRMRADGLDIGIDLKGHTKGSRMAVFAQRPAPVQLSFLGYPASTGADFLDYVIGDTVVTPLAHAADYSECIAQMPHSYQPNDDRRVLPPAPSRAALGLPEEATVLCCFNQSYKITPELVSLWARILGELPGAVLWLLAWNPDGQRRLQAELEARGVAPGRVVFAARLPVEQHLARLRCADLFLDTWPCNAHTTASEALWAAVPVLTVPGETFASRVAASLVAACGLPELACADAEAYVRSAVELGRSPERLQALRRHLDEQRPLLPLFDTQRYTRDFEALLLRMHERRLQGLAPAALPAA</sequence>
<dbReference type="SUPFAM" id="SSF48452">
    <property type="entry name" value="TPR-like"/>
    <property type="match status" value="1"/>
</dbReference>
<evidence type="ECO:0000313" key="10">
    <source>
        <dbReference type="EMBL" id="TCP03496.1"/>
    </source>
</evidence>
<dbReference type="SMART" id="SM00028">
    <property type="entry name" value="TPR"/>
    <property type="match status" value="3"/>
</dbReference>
<evidence type="ECO:0000256" key="4">
    <source>
        <dbReference type="ARBA" id="ARBA00022676"/>
    </source>
</evidence>
<keyword evidence="4" id="KW-0328">Glycosyltransferase</keyword>
<dbReference type="AlphaFoldDB" id="A0A4R2MKK7"/>
<dbReference type="Pfam" id="PF13432">
    <property type="entry name" value="TPR_16"/>
    <property type="match status" value="1"/>
</dbReference>
<evidence type="ECO:0000256" key="3">
    <source>
        <dbReference type="ARBA" id="ARBA00011970"/>
    </source>
</evidence>
<dbReference type="SUPFAM" id="SSF53756">
    <property type="entry name" value="UDP-Glycosyltransferase/glycogen phosphorylase"/>
    <property type="match status" value="1"/>
</dbReference>
<dbReference type="PANTHER" id="PTHR44998:SF1">
    <property type="entry name" value="UDP-N-ACETYLGLUCOSAMINE--PEPTIDE N-ACETYLGLUCOSAMINYLTRANSFERASE 110 KDA SUBUNIT"/>
    <property type="match status" value="1"/>
</dbReference>
<name>A0A4R2MKK7_RUBGE</name>
<reference evidence="10 11" key="1">
    <citation type="submission" date="2019-03" db="EMBL/GenBank/DDBJ databases">
        <title>Genomic Encyclopedia of Type Strains, Phase IV (KMG-IV): sequencing the most valuable type-strain genomes for metagenomic binning, comparative biology and taxonomic classification.</title>
        <authorList>
            <person name="Goeker M."/>
        </authorList>
    </citation>
    <scope>NUCLEOTIDE SEQUENCE [LARGE SCALE GENOMIC DNA]</scope>
    <source>
        <strain evidence="10 11">DSM 1709</strain>
    </source>
</reference>
<evidence type="ECO:0000256" key="5">
    <source>
        <dbReference type="ARBA" id="ARBA00022679"/>
    </source>
</evidence>
<comment type="caution">
    <text evidence="10">The sequence shown here is derived from an EMBL/GenBank/DDBJ whole genome shotgun (WGS) entry which is preliminary data.</text>
</comment>
<dbReference type="InterPro" id="IPR011990">
    <property type="entry name" value="TPR-like_helical_dom_sf"/>
</dbReference>
<comment type="similarity">
    <text evidence="2">Belongs to the glycosyltransferase 41 family. O-GlcNAc transferase subfamily.</text>
</comment>
<dbReference type="GeneID" id="99685630"/>
<evidence type="ECO:0000256" key="6">
    <source>
        <dbReference type="ARBA" id="ARBA00022737"/>
    </source>
</evidence>
<dbReference type="RefSeq" id="WP_132646115.1">
    <property type="nucleotide sequence ID" value="NZ_CP181386.1"/>
</dbReference>